<reference evidence="1" key="1">
    <citation type="submission" date="2020-06" db="EMBL/GenBank/DDBJ databases">
        <title>Unique genomic features of the anaerobic methanotrophic archaea.</title>
        <authorList>
            <person name="Chadwick G.L."/>
            <person name="Skennerton C.T."/>
            <person name="Laso-Perez R."/>
            <person name="Leu A.O."/>
            <person name="Speth D.R."/>
            <person name="Yu H."/>
            <person name="Morgan-Lang C."/>
            <person name="Hatzenpichler R."/>
            <person name="Goudeau D."/>
            <person name="Malmstrom R."/>
            <person name="Brazelton W.J."/>
            <person name="Woyke T."/>
            <person name="Hallam S.J."/>
            <person name="Tyson G.W."/>
            <person name="Wegener G."/>
            <person name="Boetius A."/>
            <person name="Orphan V."/>
        </authorList>
    </citation>
    <scope>NUCLEOTIDE SEQUENCE</scope>
</reference>
<dbReference type="GO" id="GO:0016791">
    <property type="term" value="F:phosphatase activity"/>
    <property type="evidence" value="ECO:0007669"/>
    <property type="project" value="TreeGrafter"/>
</dbReference>
<dbReference type="InterPro" id="IPR023214">
    <property type="entry name" value="HAD_sf"/>
</dbReference>
<evidence type="ECO:0000313" key="1">
    <source>
        <dbReference type="EMBL" id="QNO56411.1"/>
    </source>
</evidence>
<evidence type="ECO:0008006" key="2">
    <source>
        <dbReference type="Google" id="ProtNLM"/>
    </source>
</evidence>
<dbReference type="GO" id="GO:0000287">
    <property type="term" value="F:magnesium ion binding"/>
    <property type="evidence" value="ECO:0007669"/>
    <property type="project" value="TreeGrafter"/>
</dbReference>
<dbReference type="PANTHER" id="PTHR10000">
    <property type="entry name" value="PHOSPHOSERINE PHOSPHATASE"/>
    <property type="match status" value="1"/>
</dbReference>
<dbReference type="PANTHER" id="PTHR10000:SF8">
    <property type="entry name" value="HAD SUPERFAMILY HYDROLASE-LIKE, TYPE 3"/>
    <property type="match status" value="1"/>
</dbReference>
<sequence>MNFRFLTDCGYLPADQLNERDWGDITLSREDARAITAHIFSISKDIDPVQFLSIDDRRIMLYFYCDQDIDYSWFSRRLELRDGFADKYRANCTDYGILVAKRNIHKGNALKQFASMINLPVDRIAKFGDQGQKGGNDHELLAYPGSFSVYRHDKANSNTFNSHEAFNISNAAGTLWMLERLNFVSSDNSRITASMDMPFIQFKQTYQAAAFDMDGTLISDGESRPSDEMYRMLAALLENGIPIAIITARNAEEIDHMFLRGFNGFLDVPSKNLFLFLCNGAALLTSHYIYISTSI</sequence>
<name>A0A7G9Z827_9EURY</name>
<dbReference type="Pfam" id="PF08282">
    <property type="entry name" value="Hydrolase_3"/>
    <property type="match status" value="1"/>
</dbReference>
<dbReference type="AlphaFoldDB" id="A0A7G9Z827"/>
<accession>A0A7G9Z827</accession>
<gene>
    <name evidence="1" type="ORF">EIIOIEJP_00018</name>
</gene>
<dbReference type="CDD" id="cd01427">
    <property type="entry name" value="HAD_like"/>
    <property type="match status" value="1"/>
</dbReference>
<proteinExistence type="predicted"/>
<dbReference type="SUPFAM" id="SSF56784">
    <property type="entry name" value="HAD-like"/>
    <property type="match status" value="2"/>
</dbReference>
<organism evidence="1">
    <name type="scientific">Candidatus Methanophaga sp. ANME-1 ERB7</name>
    <dbReference type="NCBI Taxonomy" id="2759913"/>
    <lineage>
        <taxon>Archaea</taxon>
        <taxon>Methanobacteriati</taxon>
        <taxon>Methanobacteriota</taxon>
        <taxon>Stenosarchaea group</taxon>
        <taxon>Methanomicrobia</taxon>
        <taxon>Candidatus Methanophagales</taxon>
        <taxon>Candidatus Methanophagaceae</taxon>
        <taxon>Candidatus Methanophaga</taxon>
    </lineage>
</organism>
<protein>
    <recommendedName>
        <fullName evidence="2">Sucrose phosphatase-like domain-containing protein</fullName>
    </recommendedName>
</protein>
<dbReference type="InterPro" id="IPR036412">
    <property type="entry name" value="HAD-like_sf"/>
</dbReference>
<dbReference type="Gene3D" id="3.40.50.1000">
    <property type="entry name" value="HAD superfamily/HAD-like"/>
    <property type="match status" value="1"/>
</dbReference>
<dbReference type="GO" id="GO:0005829">
    <property type="term" value="C:cytosol"/>
    <property type="evidence" value="ECO:0007669"/>
    <property type="project" value="TreeGrafter"/>
</dbReference>
<dbReference type="EMBL" id="MT631655">
    <property type="protein sequence ID" value="QNO56411.1"/>
    <property type="molecule type" value="Genomic_DNA"/>
</dbReference>